<accession>A0AAD0L9J6</accession>
<name>A0AAD0L9J6_PSEPU</name>
<evidence type="ECO:0000313" key="4">
    <source>
        <dbReference type="Proteomes" id="UP000251617"/>
    </source>
</evidence>
<proteinExistence type="predicted"/>
<feature type="transmembrane region" description="Helical" evidence="2">
    <location>
        <begin position="52"/>
        <end position="69"/>
    </location>
</feature>
<gene>
    <name evidence="3" type="ORF">C1S65_22900</name>
</gene>
<protein>
    <submittedName>
        <fullName evidence="3">Uncharacterized protein</fullName>
    </submittedName>
</protein>
<keyword evidence="2" id="KW-0812">Transmembrane</keyword>
<evidence type="ECO:0000256" key="2">
    <source>
        <dbReference type="SAM" id="Phobius"/>
    </source>
</evidence>
<dbReference type="AlphaFoldDB" id="A0AAD0L9J6"/>
<sequence>MNTPQHPDPSLSPDEYGQSRAAQRDRVIAELRLMIERVPEQTEFTNSRRYKLWGPIMLLVSLGMLAMAINMGRTGLTVCAGFLVVFSLLVTWQHRDAGKQVFMRLTRRQLFVDTLDAPIEMAEVQDILVKDEGLLTLQKLTLDSHAHLPTHHVARLQVFGNQAMALNKPEPHVRIHSAGLMTGGRKLDCDEIAALLGAYRDAACAQQQLDALQVHG</sequence>
<feature type="region of interest" description="Disordered" evidence="1">
    <location>
        <begin position="1"/>
        <end position="20"/>
    </location>
</feature>
<keyword evidence="2" id="KW-0472">Membrane</keyword>
<dbReference type="RefSeq" id="WP_063546167.1">
    <property type="nucleotide sequence ID" value="NZ_CP011789.1"/>
</dbReference>
<reference evidence="3 4" key="1">
    <citation type="submission" date="2018-06" db="EMBL/GenBank/DDBJ databases">
        <title>The genome of Pseudomonas putida NX-1, a lignin degrader.</title>
        <authorList>
            <person name="Xu Z."/>
        </authorList>
    </citation>
    <scope>NUCLEOTIDE SEQUENCE [LARGE SCALE GENOMIC DNA]</scope>
    <source>
        <strain evidence="3 4">NX-1</strain>
    </source>
</reference>
<organism evidence="3 4">
    <name type="scientific">Pseudomonas putida</name>
    <name type="common">Arthrobacter siderocapsulatus</name>
    <dbReference type="NCBI Taxonomy" id="303"/>
    <lineage>
        <taxon>Bacteria</taxon>
        <taxon>Pseudomonadati</taxon>
        <taxon>Pseudomonadota</taxon>
        <taxon>Gammaproteobacteria</taxon>
        <taxon>Pseudomonadales</taxon>
        <taxon>Pseudomonadaceae</taxon>
        <taxon>Pseudomonas</taxon>
    </lineage>
</organism>
<feature type="transmembrane region" description="Helical" evidence="2">
    <location>
        <begin position="75"/>
        <end position="94"/>
    </location>
</feature>
<dbReference type="Proteomes" id="UP000251617">
    <property type="component" value="Chromosome"/>
</dbReference>
<evidence type="ECO:0000313" key="3">
    <source>
        <dbReference type="EMBL" id="AXA26823.1"/>
    </source>
</evidence>
<keyword evidence="2" id="KW-1133">Transmembrane helix</keyword>
<dbReference type="EMBL" id="CP030750">
    <property type="protein sequence ID" value="AXA26823.1"/>
    <property type="molecule type" value="Genomic_DNA"/>
</dbReference>
<evidence type="ECO:0000256" key="1">
    <source>
        <dbReference type="SAM" id="MobiDB-lite"/>
    </source>
</evidence>